<feature type="transmembrane region" description="Helical" evidence="2">
    <location>
        <begin position="20"/>
        <end position="42"/>
    </location>
</feature>
<proteinExistence type="predicted"/>
<accession>A0A094W960</accession>
<keyword evidence="2" id="KW-0812">Transmembrane</keyword>
<keyword evidence="2" id="KW-0472">Membrane</keyword>
<feature type="coiled-coil region" evidence="1">
    <location>
        <begin position="57"/>
        <end position="84"/>
    </location>
</feature>
<reference evidence="3 4" key="1">
    <citation type="submission" date="2014-06" db="EMBL/GenBank/DDBJ databases">
        <title>Draft genome sequence of iron oxidizing acidophile Leptospirillum ferriphilum DSM14647.</title>
        <authorList>
            <person name="Cardenas J.P."/>
            <person name="Lazcano M."/>
            <person name="Ossandon F.J."/>
            <person name="Corbett M."/>
            <person name="Holmes D.S."/>
            <person name="Watkin E."/>
        </authorList>
    </citation>
    <scope>NUCLEOTIDE SEQUENCE [LARGE SCALE GENOMIC DNA]</scope>
    <source>
        <strain evidence="3 4">DSM 14647</strain>
    </source>
</reference>
<keyword evidence="1" id="KW-0175">Coiled coil</keyword>
<dbReference type="InterPro" id="IPR007060">
    <property type="entry name" value="FtsL/DivIC"/>
</dbReference>
<dbReference type="AlphaFoldDB" id="A0A094W960"/>
<comment type="caution">
    <text evidence="3">The sequence shown here is derived from an EMBL/GenBank/DDBJ whole genome shotgun (WGS) entry which is preliminary data.</text>
</comment>
<dbReference type="OrthoDB" id="9814993at2"/>
<gene>
    <name evidence="3" type="ORF">LptCag_0674</name>
</gene>
<dbReference type="PATRIC" id="fig|178606.4.peg.1207"/>
<dbReference type="EMBL" id="JPGK01000004">
    <property type="protein sequence ID" value="KGA94048.1"/>
    <property type="molecule type" value="Genomic_DNA"/>
</dbReference>
<keyword evidence="2" id="KW-1133">Transmembrane helix</keyword>
<evidence type="ECO:0008006" key="5">
    <source>
        <dbReference type="Google" id="ProtNLM"/>
    </source>
</evidence>
<dbReference type="RefSeq" id="WP_014961760.1">
    <property type="nucleotide sequence ID" value="NZ_JBPKCJ010000004.1"/>
</dbReference>
<dbReference type="Pfam" id="PF04977">
    <property type="entry name" value="DivIC"/>
    <property type="match status" value="1"/>
</dbReference>
<evidence type="ECO:0000256" key="2">
    <source>
        <dbReference type="SAM" id="Phobius"/>
    </source>
</evidence>
<evidence type="ECO:0000313" key="4">
    <source>
        <dbReference type="Proteomes" id="UP000029452"/>
    </source>
</evidence>
<name>A0A094W960_9BACT</name>
<evidence type="ECO:0000256" key="1">
    <source>
        <dbReference type="SAM" id="Coils"/>
    </source>
</evidence>
<dbReference type="Proteomes" id="UP000029452">
    <property type="component" value="Unassembled WGS sequence"/>
</dbReference>
<sequence>MAHSTPPPSSPASDAAGSRFLLVVLLVSGAAMFLYGTGALLSGDTGIAPLIRYRWEAKDLARHKEALTKRIQDMRAHVDALRSDPFEMERIARENEHRVLEGEILVLPRNPSP</sequence>
<dbReference type="OMA" id="RENEHRV"/>
<organism evidence="3 4">
    <name type="scientific">Leptospirillum ferriphilum</name>
    <dbReference type="NCBI Taxonomy" id="178606"/>
    <lineage>
        <taxon>Bacteria</taxon>
        <taxon>Pseudomonadati</taxon>
        <taxon>Nitrospirota</taxon>
        <taxon>Nitrospiria</taxon>
        <taxon>Nitrospirales</taxon>
        <taxon>Nitrospiraceae</taxon>
        <taxon>Leptospirillum</taxon>
    </lineage>
</organism>
<protein>
    <recommendedName>
        <fullName evidence="5">Septum formation initiator family protein</fullName>
    </recommendedName>
</protein>
<evidence type="ECO:0000313" key="3">
    <source>
        <dbReference type="EMBL" id="KGA94048.1"/>
    </source>
</evidence>